<evidence type="ECO:0000256" key="3">
    <source>
        <dbReference type="ARBA" id="ARBA00004725"/>
    </source>
</evidence>
<dbReference type="NCBIfam" id="TIGR01037">
    <property type="entry name" value="pyrD_sub1_fam"/>
    <property type="match status" value="1"/>
</dbReference>
<dbReference type="PIRSF" id="PIRSF000164">
    <property type="entry name" value="DHO_oxidase"/>
    <property type="match status" value="1"/>
</dbReference>
<dbReference type="PANTHER" id="PTHR48109:SF1">
    <property type="entry name" value="DIHYDROOROTATE DEHYDROGENASE (FUMARATE)"/>
    <property type="match status" value="1"/>
</dbReference>
<evidence type="ECO:0000256" key="6">
    <source>
        <dbReference type="ARBA" id="ARBA00022490"/>
    </source>
</evidence>
<evidence type="ECO:0000256" key="8">
    <source>
        <dbReference type="ARBA" id="ARBA00022643"/>
    </source>
</evidence>
<feature type="binding site" evidence="11">
    <location>
        <position position="194"/>
    </location>
    <ligand>
        <name>FMN</name>
        <dbReference type="ChEBI" id="CHEBI:58210"/>
    </ligand>
</feature>
<reference evidence="13" key="2">
    <citation type="submission" date="2022-09" db="EMBL/GenBank/DDBJ databases">
        <title>Aerococcus urinae taxonomy study.</title>
        <authorList>
            <person name="Christensen J."/>
            <person name="Senneby E."/>
        </authorList>
    </citation>
    <scope>NUCLEOTIDE SEQUENCE</scope>
    <source>
        <strain evidence="13">NLD-066-U95</strain>
    </source>
</reference>
<feature type="binding site" evidence="11">
    <location>
        <begin position="246"/>
        <end position="247"/>
    </location>
    <ligand>
        <name>FMN</name>
        <dbReference type="ChEBI" id="CHEBI:58210"/>
    </ligand>
</feature>
<feature type="active site" description="Nucleophile" evidence="11">
    <location>
        <position position="133"/>
    </location>
</feature>
<dbReference type="InterPro" id="IPR012135">
    <property type="entry name" value="Dihydroorotate_DH_1_2"/>
</dbReference>
<feature type="binding site" evidence="11">
    <location>
        <position position="168"/>
    </location>
    <ligand>
        <name>FMN</name>
        <dbReference type="ChEBI" id="CHEBI:58210"/>
    </ligand>
</feature>
<evidence type="ECO:0000256" key="11">
    <source>
        <dbReference type="HAMAP-Rule" id="MF_00224"/>
    </source>
</evidence>
<feature type="binding site" evidence="11">
    <location>
        <position position="220"/>
    </location>
    <ligand>
        <name>FMN</name>
        <dbReference type="ChEBI" id="CHEBI:58210"/>
    </ligand>
</feature>
<comment type="cofactor">
    <cofactor evidence="11">
        <name>FMN</name>
        <dbReference type="ChEBI" id="CHEBI:58210"/>
    </cofactor>
    <text evidence="11">Binds 1 FMN per subunit.</text>
</comment>
<evidence type="ECO:0000313" key="16">
    <source>
        <dbReference type="Proteomes" id="UP001069145"/>
    </source>
</evidence>
<dbReference type="GO" id="GO:0044205">
    <property type="term" value="P:'de novo' UMP biosynthetic process"/>
    <property type="evidence" value="ECO:0007669"/>
    <property type="project" value="UniProtKB-UniRule"/>
</dbReference>
<dbReference type="SUPFAM" id="SSF51395">
    <property type="entry name" value="FMN-linked oxidoreductases"/>
    <property type="match status" value="1"/>
</dbReference>
<keyword evidence="7 11" id="KW-0285">Flavoprotein</keyword>
<feature type="binding site" evidence="11">
    <location>
        <position position="130"/>
    </location>
    <ligand>
        <name>substrate</name>
    </ligand>
</feature>
<dbReference type="EMBL" id="JAOTML010000001">
    <property type="protein sequence ID" value="MCY3052667.1"/>
    <property type="molecule type" value="Genomic_DNA"/>
</dbReference>
<evidence type="ECO:0000256" key="7">
    <source>
        <dbReference type="ARBA" id="ARBA00022630"/>
    </source>
</evidence>
<dbReference type="Proteomes" id="UP000594771">
    <property type="component" value="Chromosome"/>
</dbReference>
<evidence type="ECO:0000259" key="12">
    <source>
        <dbReference type="Pfam" id="PF01180"/>
    </source>
</evidence>
<evidence type="ECO:0000313" key="14">
    <source>
        <dbReference type="EMBL" id="QPS00974.1"/>
    </source>
</evidence>
<comment type="catalytic activity">
    <reaction evidence="11">
        <text>(S)-dihydroorotate + A = orotate + AH2</text>
        <dbReference type="Rhea" id="RHEA:18073"/>
        <dbReference type="ChEBI" id="CHEBI:13193"/>
        <dbReference type="ChEBI" id="CHEBI:17499"/>
        <dbReference type="ChEBI" id="CHEBI:30839"/>
        <dbReference type="ChEBI" id="CHEBI:30864"/>
    </reaction>
</comment>
<dbReference type="EMBL" id="CP065662">
    <property type="protein sequence ID" value="QPS00974.1"/>
    <property type="molecule type" value="Genomic_DNA"/>
</dbReference>
<dbReference type="CDD" id="cd04740">
    <property type="entry name" value="DHOD_1B_like"/>
    <property type="match status" value="1"/>
</dbReference>
<dbReference type="GO" id="GO:0005737">
    <property type="term" value="C:cytoplasm"/>
    <property type="evidence" value="ECO:0007669"/>
    <property type="project" value="UniProtKB-SubCell"/>
</dbReference>
<protein>
    <recommendedName>
        <fullName evidence="11">Dihydroorotate dehydrogenase</fullName>
        <shortName evidence="11">DHOD</shortName>
        <shortName evidence="11">DHODase</shortName>
        <shortName evidence="11">DHOdehase</shortName>
        <ecNumber evidence="11">1.3.-.-</ecNumber>
    </recommendedName>
</protein>
<evidence type="ECO:0000256" key="9">
    <source>
        <dbReference type="ARBA" id="ARBA00022975"/>
    </source>
</evidence>
<dbReference type="HAMAP" id="MF_00224">
    <property type="entry name" value="DHO_dh_type1"/>
    <property type="match status" value="1"/>
</dbReference>
<evidence type="ECO:0000256" key="10">
    <source>
        <dbReference type="ARBA" id="ARBA00023002"/>
    </source>
</evidence>
<comment type="subunit">
    <text evidence="5">Homodimer.</text>
</comment>
<dbReference type="GeneID" id="35767156"/>
<dbReference type="InterPro" id="IPR024920">
    <property type="entry name" value="Dihydroorotate_DH_1"/>
</dbReference>
<feature type="binding site" evidence="11">
    <location>
        <begin position="195"/>
        <end position="196"/>
    </location>
    <ligand>
        <name>substrate</name>
    </ligand>
</feature>
<feature type="binding site" evidence="11">
    <location>
        <begin position="70"/>
        <end position="74"/>
    </location>
    <ligand>
        <name>substrate</name>
    </ligand>
</feature>
<feature type="binding site" evidence="11">
    <location>
        <begin position="46"/>
        <end position="47"/>
    </location>
    <ligand>
        <name>FMN</name>
        <dbReference type="ChEBI" id="CHEBI:58210"/>
    </ligand>
</feature>
<evidence type="ECO:0000313" key="13">
    <source>
        <dbReference type="EMBL" id="MCY3052667.1"/>
    </source>
</evidence>
<feature type="binding site" evidence="11">
    <location>
        <position position="130"/>
    </location>
    <ligand>
        <name>FMN</name>
        <dbReference type="ChEBI" id="CHEBI:58210"/>
    </ligand>
</feature>
<keyword evidence="16" id="KW-1185">Reference proteome</keyword>
<feature type="domain" description="Dihydroorotate dehydrogenase catalytic" evidence="12">
    <location>
        <begin position="4"/>
        <end position="289"/>
    </location>
</feature>
<dbReference type="InterPro" id="IPR049622">
    <property type="entry name" value="Dihydroorotate_DH_I"/>
</dbReference>
<dbReference type="GO" id="GO:0006207">
    <property type="term" value="P:'de novo' pyrimidine nucleobase biosynthetic process"/>
    <property type="evidence" value="ECO:0007669"/>
    <property type="project" value="InterPro"/>
</dbReference>
<keyword evidence="6 11" id="KW-0963">Cytoplasm</keyword>
<reference evidence="14 15" key="1">
    <citation type="submission" date="2020-12" db="EMBL/GenBank/DDBJ databases">
        <title>FDA dAtabase for Regulatory Grade micrObial Sequences (FDA-ARGOS): Supporting development and validation of Infectious Disease Dx tests.</title>
        <authorList>
            <person name="Sproer C."/>
            <person name="Gronow S."/>
            <person name="Severitt S."/>
            <person name="Schroder I."/>
            <person name="Tallon L."/>
            <person name="Sadzewicz L."/>
            <person name="Zhao X."/>
            <person name="Boylan J."/>
            <person name="Ott S."/>
            <person name="Bowen H."/>
            <person name="Vavikolanu K."/>
            <person name="Mehta A."/>
            <person name="Aluvathingal J."/>
            <person name="Nadendla S."/>
            <person name="Lowell S."/>
            <person name="Myers T."/>
            <person name="Yan Y."/>
            <person name="Sichtig H."/>
        </authorList>
    </citation>
    <scope>NUCLEOTIDE SEQUENCE [LARGE SCALE GENOMIC DNA]</scope>
    <source>
        <strain evidence="14 15">FDAARGOS_911</strain>
    </source>
</reference>
<dbReference type="RefSeq" id="WP_060778165.1">
    <property type="nucleotide sequence ID" value="NZ_CAJHLF010000002.1"/>
</dbReference>
<organism evidence="14 15">
    <name type="scientific">Aerococcus urinae</name>
    <dbReference type="NCBI Taxonomy" id="1376"/>
    <lineage>
        <taxon>Bacteria</taxon>
        <taxon>Bacillati</taxon>
        <taxon>Bacillota</taxon>
        <taxon>Bacilli</taxon>
        <taxon>Lactobacillales</taxon>
        <taxon>Aerococcaceae</taxon>
        <taxon>Aerococcus</taxon>
    </lineage>
</organism>
<evidence type="ECO:0000256" key="2">
    <source>
        <dbReference type="ARBA" id="ARBA00004496"/>
    </source>
</evidence>
<dbReference type="KEGG" id="aun:AWM73_03900"/>
<keyword evidence="8 11" id="KW-0288">FMN</keyword>
<accession>A0A0X8FEF7</accession>
<dbReference type="EC" id="1.3.-.-" evidence="11"/>
<dbReference type="Pfam" id="PF01180">
    <property type="entry name" value="DHO_dh"/>
    <property type="match status" value="1"/>
</dbReference>
<dbReference type="NCBIfam" id="NF005574">
    <property type="entry name" value="PRK07259.1"/>
    <property type="match status" value="1"/>
</dbReference>
<feature type="binding site" evidence="11">
    <location>
        <position position="21"/>
    </location>
    <ligand>
        <name>FMN</name>
        <dbReference type="ChEBI" id="CHEBI:58210"/>
    </ligand>
</feature>
<dbReference type="PANTHER" id="PTHR48109">
    <property type="entry name" value="DIHYDROOROTATE DEHYDROGENASE (QUINONE), MITOCHONDRIAL-RELATED"/>
    <property type="match status" value="1"/>
</dbReference>
<evidence type="ECO:0000313" key="15">
    <source>
        <dbReference type="Proteomes" id="UP000594771"/>
    </source>
</evidence>
<dbReference type="InterPro" id="IPR013785">
    <property type="entry name" value="Aldolase_TIM"/>
</dbReference>
<name>A0A0X8FEF7_9LACT</name>
<comment type="caution">
    <text evidence="11">Lacks conserved residue(s) required for the propagation of feature annotation.</text>
</comment>
<sequence length="303" mass="32488">MNNIQVELPGLSLSNPLMPASGSFGYGDFSNCQDLDLSQLGALVIKTTTLEAREGNPDPKMWWNDEYSLNAVGLKNPGIDVVIKEKLPQLKEKYPSLPIIASVGGNTVEDYCQVAQLFDQSGLVNALEINISCPNVKKGGLAFGKDPQFAKELTEKIKSLVDLPVYVKLSPNVDDVVAMAQALEEAGADGLTMINTLLGMGIDIKEKRPVLGNGYGGISGPLLKPLALRMIHQVRQQSQLPIIGVGGVCTVDDVIEMFMAGANAVQVGYQHFKNPGICIDLAKELPSRLAELGISSLTDIQVI</sequence>
<dbReference type="InterPro" id="IPR033888">
    <property type="entry name" value="DHOD_1B"/>
</dbReference>
<dbReference type="AlphaFoldDB" id="A0A0X8FEF7"/>
<comment type="pathway">
    <text evidence="3 11">Pyrimidine metabolism; UMP biosynthesis via de novo pathway.</text>
</comment>
<dbReference type="Proteomes" id="UP001069145">
    <property type="component" value="Unassembled WGS sequence"/>
</dbReference>
<comment type="similarity">
    <text evidence="4 11">Belongs to the dihydroorotate dehydrogenase family. Type 1 subfamily.</text>
</comment>
<gene>
    <name evidence="11" type="primary">pyrD</name>
    <name evidence="14" type="ORF">I6G68_06155</name>
    <name evidence="13" type="ORF">ODY43_01430</name>
</gene>
<evidence type="ECO:0000256" key="4">
    <source>
        <dbReference type="ARBA" id="ARBA00008008"/>
    </source>
</evidence>
<feature type="binding site" evidence="11">
    <location>
        <position position="46"/>
    </location>
    <ligand>
        <name>substrate</name>
    </ligand>
</feature>
<dbReference type="InterPro" id="IPR005720">
    <property type="entry name" value="Dihydroorotate_DH_cat"/>
</dbReference>
<dbReference type="GO" id="GO:1990663">
    <property type="term" value="F:dihydroorotate dehydrogenase (fumarate) activity"/>
    <property type="evidence" value="ECO:0007669"/>
    <property type="project" value="UniProtKB-EC"/>
</dbReference>
<keyword evidence="9 11" id="KW-0665">Pyrimidine biosynthesis</keyword>
<evidence type="ECO:0000256" key="5">
    <source>
        <dbReference type="ARBA" id="ARBA00011738"/>
    </source>
</evidence>
<evidence type="ECO:0000256" key="1">
    <source>
        <dbReference type="ARBA" id="ARBA00001694"/>
    </source>
</evidence>
<dbReference type="Gene3D" id="3.20.20.70">
    <property type="entry name" value="Aldolase class I"/>
    <property type="match status" value="1"/>
</dbReference>
<dbReference type="OrthoDB" id="9794954at2"/>
<dbReference type="UniPathway" id="UPA00070"/>
<dbReference type="InterPro" id="IPR050074">
    <property type="entry name" value="DHO_dehydrogenase"/>
</dbReference>
<dbReference type="InterPro" id="IPR001295">
    <property type="entry name" value="Dihydroorotate_DH_CS"/>
</dbReference>
<keyword evidence="10 11" id="KW-0560">Oxidoreductase</keyword>
<comment type="function">
    <text evidence="11">Catalyzes the conversion of dihydroorotate to orotate.</text>
</comment>
<comment type="catalytic activity">
    <reaction evidence="1">
        <text>(S)-dihydroorotate + fumarate = orotate + succinate</text>
        <dbReference type="Rhea" id="RHEA:30059"/>
        <dbReference type="ChEBI" id="CHEBI:29806"/>
        <dbReference type="ChEBI" id="CHEBI:30031"/>
        <dbReference type="ChEBI" id="CHEBI:30839"/>
        <dbReference type="ChEBI" id="CHEBI:30864"/>
        <dbReference type="EC" id="1.3.98.1"/>
    </reaction>
</comment>
<comment type="subcellular location">
    <subcellularLocation>
        <location evidence="2 11">Cytoplasm</location>
    </subcellularLocation>
</comment>
<dbReference type="PROSITE" id="PS00912">
    <property type="entry name" value="DHODEHASE_2"/>
    <property type="match status" value="1"/>
</dbReference>
<dbReference type="FunFam" id="3.20.20.70:FF:000027">
    <property type="entry name" value="Dihydropyrimidine dehydrogenase [NADP(+)]"/>
    <property type="match status" value="1"/>
</dbReference>
<proteinExistence type="inferred from homology"/>